<reference evidence="1" key="1">
    <citation type="submission" date="2022-10" db="EMBL/GenBank/DDBJ databases">
        <title>Culturing micro-colonial fungi from biological soil crusts in the Mojave desert and describing Neophaeococcomyces mojavensis, and introducing the new genera and species Taxawa tesnikishii.</title>
        <authorList>
            <person name="Kurbessoian T."/>
            <person name="Stajich J.E."/>
        </authorList>
    </citation>
    <scope>NUCLEOTIDE SEQUENCE</scope>
    <source>
        <strain evidence="1">JES_115</strain>
    </source>
</reference>
<organism evidence="1 2">
    <name type="scientific">Coniosporium tulheliwenetii</name>
    <dbReference type="NCBI Taxonomy" id="3383036"/>
    <lineage>
        <taxon>Eukaryota</taxon>
        <taxon>Fungi</taxon>
        <taxon>Dikarya</taxon>
        <taxon>Ascomycota</taxon>
        <taxon>Pezizomycotina</taxon>
        <taxon>Dothideomycetes</taxon>
        <taxon>Dothideomycetes incertae sedis</taxon>
        <taxon>Coniosporium</taxon>
    </lineage>
</organism>
<dbReference type="Proteomes" id="UP001172680">
    <property type="component" value="Unassembled WGS sequence"/>
</dbReference>
<dbReference type="EMBL" id="JAPDRP010000005">
    <property type="protein sequence ID" value="KAJ9647140.1"/>
    <property type="molecule type" value="Genomic_DNA"/>
</dbReference>
<evidence type="ECO:0000313" key="1">
    <source>
        <dbReference type="EMBL" id="KAJ9647140.1"/>
    </source>
</evidence>
<name>A0ACC2ZHY5_9PEZI</name>
<protein>
    <submittedName>
        <fullName evidence="1">Uncharacterized protein</fullName>
    </submittedName>
</protein>
<gene>
    <name evidence="1" type="ORF">H2199_002126</name>
</gene>
<accession>A0ACC2ZHY5</accession>
<comment type="caution">
    <text evidence="1">The sequence shown here is derived from an EMBL/GenBank/DDBJ whole genome shotgun (WGS) entry which is preliminary data.</text>
</comment>
<keyword evidence="2" id="KW-1185">Reference proteome</keyword>
<sequence>MAFSFANAAGAGGGIGAAQRNAGPDLEEIQTEQLGFMALAGESKVRLLPTPWPTNALPPPTSSLLSIAQKRGLVAAAGPDALVVAGTETVRKAFSADAPAENNVKPFKPELAIPNPRISQVAFSSDENFLVISAESGGGLAIYEVEKLLQGNQESSFQIGTNGTAVRALAPNPAPENAHYMSIILSNGQLLLADLKARQLMKGPNGEVLKTGVSCVSWSNKESNSSQV</sequence>
<proteinExistence type="predicted"/>
<evidence type="ECO:0000313" key="2">
    <source>
        <dbReference type="Proteomes" id="UP001172680"/>
    </source>
</evidence>